<organism evidence="1 2">
    <name type="scientific">Dyella jiangningensis</name>
    <dbReference type="NCBI Taxonomy" id="1379159"/>
    <lineage>
        <taxon>Bacteria</taxon>
        <taxon>Pseudomonadati</taxon>
        <taxon>Pseudomonadota</taxon>
        <taxon>Gammaproteobacteria</taxon>
        <taxon>Lysobacterales</taxon>
        <taxon>Rhodanobacteraceae</taxon>
        <taxon>Dyella</taxon>
    </lineage>
</organism>
<dbReference type="RefSeq" id="WP_054470421.1">
    <property type="nucleotide sequence ID" value="NZ_NFZS01000002.1"/>
</dbReference>
<evidence type="ECO:0000313" key="1">
    <source>
        <dbReference type="EMBL" id="RAO76337.1"/>
    </source>
</evidence>
<dbReference type="EMBL" id="NFZS01000002">
    <property type="protein sequence ID" value="RAO76337.1"/>
    <property type="molecule type" value="Genomic_DNA"/>
</dbReference>
<name>A0A328P2F0_9GAMM</name>
<dbReference type="OrthoDB" id="9780929at2"/>
<gene>
    <name evidence="1" type="ORF">CA260_11680</name>
</gene>
<evidence type="ECO:0008006" key="3">
    <source>
        <dbReference type="Google" id="ProtNLM"/>
    </source>
</evidence>
<accession>A0A328P2F0</accession>
<keyword evidence="2" id="KW-1185">Reference proteome</keyword>
<dbReference type="InterPro" id="IPR014942">
    <property type="entry name" value="AbiEii"/>
</dbReference>
<dbReference type="Proteomes" id="UP000248926">
    <property type="component" value="Unassembled WGS sequence"/>
</dbReference>
<sequence length="336" mass="36883">MAKFFDLSVDERLEALAQAADASGRPPHLLEKDVWVVWVLRHLFAAPYAPHLIFKGGTSLSKAYGVIRRFSEDVDLTYDIRAIAGDLIGEADTPLPASKSQEKKWTKEIRTRLAEWVTADVVPQLQQDLEQQGLPARARAEGDKVFIDYTPLASGTGYVRPAVMLEFGARSTGEPCEPRVVRCDAAAHLQGVEFLEATPQVMRAERTFWEKATAIHVFCAQGVFRGGERFARHWHDVTRLDAAGFADAAIADKALAKAVADHKSIFFAEKSSDNASIDYHAAVSGGLCLVPNDGALAKLATDYQHMVDDGLFLDEVESFDALLQQCQAIQQKANAV</sequence>
<comment type="caution">
    <text evidence="1">The sequence shown here is derived from an EMBL/GenBank/DDBJ whole genome shotgun (WGS) entry which is preliminary data.</text>
</comment>
<dbReference type="AlphaFoldDB" id="A0A328P2F0"/>
<dbReference type="Gene3D" id="3.10.450.620">
    <property type="entry name" value="JHP933, nucleotidyltransferase-like core domain"/>
    <property type="match status" value="1"/>
</dbReference>
<proteinExistence type="predicted"/>
<reference evidence="1 2" key="1">
    <citation type="journal article" date="2018" name="Genet. Mol. Biol.">
        <title>The genome sequence of Dyella jiangningensis FCAV SCS01 from a lignocellulose-decomposing microbial consortium metagenome reveals potential for biotechnological applications.</title>
        <authorList>
            <person name="Desiderato J.G."/>
            <person name="Alvarenga D.O."/>
            <person name="Constancio M.T.L."/>
            <person name="Alves L.M.C."/>
            <person name="Varani A.M."/>
        </authorList>
    </citation>
    <scope>NUCLEOTIDE SEQUENCE [LARGE SCALE GENOMIC DNA]</scope>
    <source>
        <strain evidence="1 2">FCAV SCS01</strain>
    </source>
</reference>
<protein>
    <recommendedName>
        <fullName evidence="3">Nucleotidyl transferase AbiEii/AbiGii toxin family protein</fullName>
    </recommendedName>
</protein>
<dbReference type="Pfam" id="PF08843">
    <property type="entry name" value="AbiEii"/>
    <property type="match status" value="1"/>
</dbReference>
<evidence type="ECO:0000313" key="2">
    <source>
        <dbReference type="Proteomes" id="UP000248926"/>
    </source>
</evidence>